<dbReference type="PANTHER" id="PTHR40266:SF2">
    <property type="entry name" value="TOXIN HIGB-1"/>
    <property type="match status" value="1"/>
</dbReference>
<evidence type="ECO:0000313" key="1">
    <source>
        <dbReference type="EMBL" id="MBO9151113.1"/>
    </source>
</evidence>
<dbReference type="EMBL" id="JAGHKP010000001">
    <property type="protein sequence ID" value="MBO9151113.1"/>
    <property type="molecule type" value="Genomic_DNA"/>
</dbReference>
<dbReference type="Gene3D" id="3.30.2310.20">
    <property type="entry name" value="RelE-like"/>
    <property type="match status" value="1"/>
</dbReference>
<dbReference type="Pfam" id="PF05015">
    <property type="entry name" value="HigB-like_toxin"/>
    <property type="match status" value="1"/>
</dbReference>
<dbReference type="RefSeq" id="WP_209142990.1">
    <property type="nucleotide sequence ID" value="NZ_JAGHKP010000001.1"/>
</dbReference>
<dbReference type="InterPro" id="IPR035093">
    <property type="entry name" value="RelE/ParE_toxin_dom_sf"/>
</dbReference>
<proteinExistence type="predicted"/>
<protein>
    <submittedName>
        <fullName evidence="1">Type II toxin-antitoxin system RelE/ParE family toxin</fullName>
    </submittedName>
</protein>
<dbReference type="PANTHER" id="PTHR40266">
    <property type="entry name" value="TOXIN HIGB-1"/>
    <property type="match status" value="1"/>
</dbReference>
<dbReference type="SUPFAM" id="SSF143011">
    <property type="entry name" value="RelE-like"/>
    <property type="match status" value="1"/>
</dbReference>
<evidence type="ECO:0000313" key="2">
    <source>
        <dbReference type="Proteomes" id="UP000679126"/>
    </source>
</evidence>
<organism evidence="1 2">
    <name type="scientific">Chitinophaga chungangae</name>
    <dbReference type="NCBI Taxonomy" id="2821488"/>
    <lineage>
        <taxon>Bacteria</taxon>
        <taxon>Pseudomonadati</taxon>
        <taxon>Bacteroidota</taxon>
        <taxon>Chitinophagia</taxon>
        <taxon>Chitinophagales</taxon>
        <taxon>Chitinophagaceae</taxon>
        <taxon>Chitinophaga</taxon>
    </lineage>
</organism>
<sequence>MIKSFRSKALKLCWDNDDCMKLPPAMLNKIRWLLQAIDSAQIVPDELSYCDIHSLKGNYKDHWSVKVNRNYRIVFIFMKGHAYDVDYIDYH</sequence>
<accession>A0ABS3Y8V3</accession>
<keyword evidence="2" id="KW-1185">Reference proteome</keyword>
<name>A0ABS3Y8V3_9BACT</name>
<gene>
    <name evidence="1" type="ORF">J7I43_02770</name>
</gene>
<dbReference type="Proteomes" id="UP000679126">
    <property type="component" value="Unassembled WGS sequence"/>
</dbReference>
<dbReference type="InterPro" id="IPR007711">
    <property type="entry name" value="HigB-1"/>
</dbReference>
<reference evidence="2" key="1">
    <citation type="submission" date="2021-03" db="EMBL/GenBank/DDBJ databases">
        <title>Assistant Professor.</title>
        <authorList>
            <person name="Huq M.A."/>
        </authorList>
    </citation>
    <scope>NUCLEOTIDE SEQUENCE [LARGE SCALE GENOMIC DNA]</scope>
    <source>
        <strain evidence="2">MAH-28</strain>
    </source>
</reference>
<comment type="caution">
    <text evidence="1">The sequence shown here is derived from an EMBL/GenBank/DDBJ whole genome shotgun (WGS) entry which is preliminary data.</text>
</comment>